<keyword evidence="4" id="KW-0479">Metal-binding</keyword>
<dbReference type="InterPro" id="IPR006483">
    <property type="entry name" value="CRISPR-assoc_Cas3_HD"/>
</dbReference>
<evidence type="ECO:0000256" key="7">
    <source>
        <dbReference type="ARBA" id="ARBA00022806"/>
    </source>
</evidence>
<evidence type="ECO:0000256" key="4">
    <source>
        <dbReference type="ARBA" id="ARBA00022723"/>
    </source>
</evidence>
<evidence type="ECO:0000256" key="1">
    <source>
        <dbReference type="ARBA" id="ARBA00006847"/>
    </source>
</evidence>
<dbReference type="Gene3D" id="1.10.3210.30">
    <property type="match status" value="1"/>
</dbReference>
<accession>B8IMR6</accession>
<evidence type="ECO:0000256" key="3">
    <source>
        <dbReference type="ARBA" id="ARBA00022722"/>
    </source>
</evidence>
<dbReference type="HOGENOM" id="CLU_013924_2_0_5"/>
<dbReference type="PROSITE" id="PS51643">
    <property type="entry name" value="HD_CAS3"/>
    <property type="match status" value="1"/>
</dbReference>
<evidence type="ECO:0000259" key="10">
    <source>
        <dbReference type="PROSITE" id="PS51643"/>
    </source>
</evidence>
<proteinExistence type="inferred from homology"/>
<evidence type="ECO:0000313" key="12">
    <source>
        <dbReference type="Proteomes" id="UP000008207"/>
    </source>
</evidence>
<dbReference type="NCBIfam" id="TIGR01596">
    <property type="entry name" value="cas3_HD"/>
    <property type="match status" value="1"/>
</dbReference>
<dbReference type="OrthoDB" id="9810236at2"/>
<evidence type="ECO:0000256" key="6">
    <source>
        <dbReference type="ARBA" id="ARBA00022801"/>
    </source>
</evidence>
<keyword evidence="5" id="KW-0547">Nucleotide-binding</keyword>
<dbReference type="InterPro" id="IPR054712">
    <property type="entry name" value="Cas3-like_dom"/>
</dbReference>
<dbReference type="GO" id="GO:0003723">
    <property type="term" value="F:RNA binding"/>
    <property type="evidence" value="ECO:0007669"/>
    <property type="project" value="TreeGrafter"/>
</dbReference>
<evidence type="ECO:0000256" key="8">
    <source>
        <dbReference type="ARBA" id="ARBA00022840"/>
    </source>
</evidence>
<evidence type="ECO:0000313" key="11">
    <source>
        <dbReference type="EMBL" id="ACL60259.1"/>
    </source>
</evidence>
<dbReference type="InterPro" id="IPR014001">
    <property type="entry name" value="Helicase_ATP-bd"/>
</dbReference>
<dbReference type="GO" id="GO:0046872">
    <property type="term" value="F:metal ion binding"/>
    <property type="evidence" value="ECO:0007669"/>
    <property type="project" value="UniProtKB-KW"/>
</dbReference>
<dbReference type="Gene3D" id="3.40.50.300">
    <property type="entry name" value="P-loop containing nucleotide triphosphate hydrolases"/>
    <property type="match status" value="2"/>
</dbReference>
<dbReference type="eggNOG" id="COG1203">
    <property type="taxonomic scope" value="Bacteria"/>
</dbReference>
<keyword evidence="8" id="KW-0067">ATP-binding</keyword>
<dbReference type="InterPro" id="IPR001650">
    <property type="entry name" value="Helicase_C-like"/>
</dbReference>
<dbReference type="InterPro" id="IPR050547">
    <property type="entry name" value="DEAD_box_RNA_helicases"/>
</dbReference>
<dbReference type="GO" id="GO:0016787">
    <property type="term" value="F:hydrolase activity"/>
    <property type="evidence" value="ECO:0007669"/>
    <property type="project" value="UniProtKB-KW"/>
</dbReference>
<dbReference type="Proteomes" id="UP000008207">
    <property type="component" value="Chromosome"/>
</dbReference>
<evidence type="ECO:0000256" key="9">
    <source>
        <dbReference type="ARBA" id="ARBA00023118"/>
    </source>
</evidence>
<feature type="domain" description="HD Cas3-type" evidence="10">
    <location>
        <begin position="18"/>
        <end position="220"/>
    </location>
</feature>
<keyword evidence="6" id="KW-0378">Hydrolase</keyword>
<protein>
    <submittedName>
        <fullName evidence="11">CRISPR-associated helicase Cas3</fullName>
    </submittedName>
</protein>
<dbReference type="PANTHER" id="PTHR47963:SF9">
    <property type="entry name" value="CRISPR-ASSOCIATED ENDONUCLEASE_HELICASE CAS3"/>
    <property type="match status" value="1"/>
</dbReference>
<keyword evidence="3" id="KW-0540">Nuclease</keyword>
<dbReference type="PANTHER" id="PTHR47963">
    <property type="entry name" value="DEAD-BOX ATP-DEPENDENT RNA HELICASE 47, MITOCHONDRIAL"/>
    <property type="match status" value="1"/>
</dbReference>
<dbReference type="Pfam" id="PF18019">
    <property type="entry name" value="Cas3_HD"/>
    <property type="match status" value="1"/>
</dbReference>
<evidence type="ECO:0000256" key="2">
    <source>
        <dbReference type="ARBA" id="ARBA00009046"/>
    </source>
</evidence>
<evidence type="ECO:0000256" key="5">
    <source>
        <dbReference type="ARBA" id="ARBA00022741"/>
    </source>
</evidence>
<dbReference type="GO" id="GO:0005524">
    <property type="term" value="F:ATP binding"/>
    <property type="evidence" value="ECO:0007669"/>
    <property type="project" value="UniProtKB-KW"/>
</dbReference>
<comment type="similarity">
    <text evidence="2">In the central section; belongs to the CRISPR-associated helicase Cas3 family.</text>
</comment>
<gene>
    <name evidence="11" type="ordered locus">Mnod_5415</name>
</gene>
<dbReference type="GO" id="GO:0003724">
    <property type="term" value="F:RNA helicase activity"/>
    <property type="evidence" value="ECO:0007669"/>
    <property type="project" value="TreeGrafter"/>
</dbReference>
<keyword evidence="12" id="KW-1185">Reference proteome</keyword>
<dbReference type="AlphaFoldDB" id="B8IMR6"/>
<dbReference type="GO" id="GO:0051607">
    <property type="term" value="P:defense response to virus"/>
    <property type="evidence" value="ECO:0007669"/>
    <property type="project" value="UniProtKB-KW"/>
</dbReference>
<sequence>MVTFQTFWGKARPSKRSIGPRFHPVWAHSLDVAASGLALIRARPQAFMTLAQQLGWELEALRALWLHLLALHDIGKFSPLFQAAAPHCYPHCQIPWPEDVVLKNLDPGHPTAGFVLLRDWIDDGATPGDAPPLCAGWDWGETTLLLEPILGHHGRPAAGPDRRRGWGHLFRPVGAAHAAFAYWRAVAALLPVPDLPPPSEAQLKAVSWRLAGLTALADWIGSDQSHFPYTAPDTDLRTYWEAAIAQAEGAVAAFGLVPAAPGPRLSFSALTGVTCPPSAAQSWATEVALPDGPLLIIVEDVTGGGKTEAALMLAHRLLADGRARGLFLALPTMATANAMFSRVREIAPRLFGEGAKPSLTLAHGAATLHPAFRSVPVPAAPGAAPAGEREGEQDSAAVAAGWLMGESRRALLADLGVGTIDQVLLSVLPARYQAVRLAGLADKVLLVDEAHSYDAYVGTELERLVAFHAAGGGSTIILSATLPRTVKDRLVAAWRGAVGDGGAPLKQAHYPVATLVARAGSPVEKRLHARPELRRNLTVTRVPNPSSALERIRAAVAAGACVAYVRNTVDDAIETAAVLRQAGIPADLFHARFAMHDRLAIEERVLATFGKSSQPEDRRGRVLVATQVLEQSLDLDFDLIVSDLAPIDALLQRAGRLWRHAGRPRSVSGPELVIVSPDPAGSVSADWVGAALRRTAFVYTDPAILWRTARTLFASATFNVPRDVRSAIEAVYAENKGDVPEVLLAASDEQHGRAGAERAFADQNLLDHRDGYRADGKAWQQERQVVTRLAEAARVLRLARRDGERLVPWAQDPDPSTAWSLSEVKAYERVLRGRHQAEVRWRSLVDAVRVGWSRFDEDVILLPLERQQGEAWAGVLVDDEGQAVNFTYSVAEGLRVT</sequence>
<dbReference type="CDD" id="cd09641">
    <property type="entry name" value="Cas3''_I"/>
    <property type="match status" value="1"/>
</dbReference>
<keyword evidence="7" id="KW-0347">Helicase</keyword>
<name>B8IMR6_METNO</name>
<comment type="similarity">
    <text evidence="1">In the N-terminal section; belongs to the CRISPR-associated nuclease Cas3-HD family.</text>
</comment>
<dbReference type="SMART" id="SM00487">
    <property type="entry name" value="DEXDc"/>
    <property type="match status" value="1"/>
</dbReference>
<dbReference type="SUPFAM" id="SSF52540">
    <property type="entry name" value="P-loop containing nucleoside triphosphate hydrolases"/>
    <property type="match status" value="1"/>
</dbReference>
<dbReference type="InterPro" id="IPR027417">
    <property type="entry name" value="P-loop_NTPase"/>
</dbReference>
<dbReference type="GO" id="GO:0004518">
    <property type="term" value="F:nuclease activity"/>
    <property type="evidence" value="ECO:0007669"/>
    <property type="project" value="UniProtKB-KW"/>
</dbReference>
<dbReference type="Pfam" id="PF22590">
    <property type="entry name" value="Cas3-like_C_2"/>
    <property type="match status" value="1"/>
</dbReference>
<dbReference type="SMART" id="SM00490">
    <property type="entry name" value="HELICc"/>
    <property type="match status" value="1"/>
</dbReference>
<organism evidence="11 12">
    <name type="scientific">Methylobacterium nodulans (strain LMG 21967 / CNCM I-2342 / ORS 2060)</name>
    <dbReference type="NCBI Taxonomy" id="460265"/>
    <lineage>
        <taxon>Bacteria</taxon>
        <taxon>Pseudomonadati</taxon>
        <taxon>Pseudomonadota</taxon>
        <taxon>Alphaproteobacteria</taxon>
        <taxon>Hyphomicrobiales</taxon>
        <taxon>Methylobacteriaceae</taxon>
        <taxon>Methylobacterium</taxon>
    </lineage>
</organism>
<dbReference type="STRING" id="460265.Mnod_5415"/>
<dbReference type="KEGG" id="mno:Mnod_5415"/>
<dbReference type="InterPro" id="IPR006474">
    <property type="entry name" value="Helicase_Cas3_CRISPR-ass_core"/>
</dbReference>
<keyword evidence="9" id="KW-0051">Antiviral defense</keyword>
<dbReference type="InterPro" id="IPR038257">
    <property type="entry name" value="CRISPR-assoc_Cas3_HD_sf"/>
</dbReference>
<dbReference type="NCBIfam" id="TIGR01587">
    <property type="entry name" value="cas3_core"/>
    <property type="match status" value="1"/>
</dbReference>
<dbReference type="EMBL" id="CP001349">
    <property type="protein sequence ID" value="ACL60259.1"/>
    <property type="molecule type" value="Genomic_DNA"/>
</dbReference>
<reference evidence="11 12" key="1">
    <citation type="submission" date="2009-01" db="EMBL/GenBank/DDBJ databases">
        <title>Complete sequence of chromosome of Methylobacterium nodulans ORS 2060.</title>
        <authorList>
            <consortium name="US DOE Joint Genome Institute"/>
            <person name="Lucas S."/>
            <person name="Copeland A."/>
            <person name="Lapidus A."/>
            <person name="Glavina del Rio T."/>
            <person name="Dalin E."/>
            <person name="Tice H."/>
            <person name="Bruce D."/>
            <person name="Goodwin L."/>
            <person name="Pitluck S."/>
            <person name="Sims D."/>
            <person name="Brettin T."/>
            <person name="Detter J.C."/>
            <person name="Han C."/>
            <person name="Larimer F."/>
            <person name="Land M."/>
            <person name="Hauser L."/>
            <person name="Kyrpides N."/>
            <person name="Ivanova N."/>
            <person name="Marx C.J."/>
            <person name="Richardson P."/>
        </authorList>
    </citation>
    <scope>NUCLEOTIDE SEQUENCE [LARGE SCALE GENOMIC DNA]</scope>
    <source>
        <strain evidence="12">LMG 21967 / CNCM I-2342 / ORS 2060</strain>
    </source>
</reference>